<keyword evidence="3" id="KW-1185">Reference proteome</keyword>
<accession>A0AAV7NBJ6</accession>
<dbReference type="EMBL" id="JANPWB010000012">
    <property type="protein sequence ID" value="KAJ1113451.1"/>
    <property type="molecule type" value="Genomic_DNA"/>
</dbReference>
<reference evidence="2" key="1">
    <citation type="journal article" date="2022" name="bioRxiv">
        <title>Sequencing and chromosome-scale assembly of the giantPleurodeles waltlgenome.</title>
        <authorList>
            <person name="Brown T."/>
            <person name="Elewa A."/>
            <person name="Iarovenko S."/>
            <person name="Subramanian E."/>
            <person name="Araus A.J."/>
            <person name="Petzold A."/>
            <person name="Susuki M."/>
            <person name="Suzuki K.-i.T."/>
            <person name="Hayashi T."/>
            <person name="Toyoda A."/>
            <person name="Oliveira C."/>
            <person name="Osipova E."/>
            <person name="Leigh N.D."/>
            <person name="Simon A."/>
            <person name="Yun M.H."/>
        </authorList>
    </citation>
    <scope>NUCLEOTIDE SEQUENCE</scope>
    <source>
        <strain evidence="2">20211129_DDA</strain>
        <tissue evidence="2">Liver</tissue>
    </source>
</reference>
<feature type="region of interest" description="Disordered" evidence="1">
    <location>
        <begin position="83"/>
        <end position="110"/>
    </location>
</feature>
<sequence length="136" mass="15082">MLTKPTGGSKVGGEPEDRPSDADEAEEPVTRSFLEAFFTSLRDDLQSVKRVFSADLQRRLYQLQSLREACEVLGITEAERETIPTKPCPWGSTRHQHKQKAKKSLAGLRPDPAVMALERKAVLATLTGDTEHEVPP</sequence>
<comment type="caution">
    <text evidence="2">The sequence shown here is derived from an EMBL/GenBank/DDBJ whole genome shotgun (WGS) entry which is preliminary data.</text>
</comment>
<organism evidence="2 3">
    <name type="scientific">Pleurodeles waltl</name>
    <name type="common">Iberian ribbed newt</name>
    <dbReference type="NCBI Taxonomy" id="8319"/>
    <lineage>
        <taxon>Eukaryota</taxon>
        <taxon>Metazoa</taxon>
        <taxon>Chordata</taxon>
        <taxon>Craniata</taxon>
        <taxon>Vertebrata</taxon>
        <taxon>Euteleostomi</taxon>
        <taxon>Amphibia</taxon>
        <taxon>Batrachia</taxon>
        <taxon>Caudata</taxon>
        <taxon>Salamandroidea</taxon>
        <taxon>Salamandridae</taxon>
        <taxon>Pleurodelinae</taxon>
        <taxon>Pleurodeles</taxon>
    </lineage>
</organism>
<dbReference type="AlphaFoldDB" id="A0AAV7NBJ6"/>
<dbReference type="Proteomes" id="UP001066276">
    <property type="component" value="Chromosome 8"/>
</dbReference>
<evidence type="ECO:0000313" key="2">
    <source>
        <dbReference type="EMBL" id="KAJ1113451.1"/>
    </source>
</evidence>
<gene>
    <name evidence="2" type="ORF">NDU88_001696</name>
</gene>
<evidence type="ECO:0000256" key="1">
    <source>
        <dbReference type="SAM" id="MobiDB-lite"/>
    </source>
</evidence>
<evidence type="ECO:0000313" key="3">
    <source>
        <dbReference type="Proteomes" id="UP001066276"/>
    </source>
</evidence>
<protein>
    <submittedName>
        <fullName evidence="2">Uncharacterized protein</fullName>
    </submittedName>
</protein>
<proteinExistence type="predicted"/>
<feature type="compositionally biased region" description="Basic residues" evidence="1">
    <location>
        <begin position="94"/>
        <end position="103"/>
    </location>
</feature>
<name>A0AAV7NBJ6_PLEWA</name>
<feature type="region of interest" description="Disordered" evidence="1">
    <location>
        <begin position="1"/>
        <end position="28"/>
    </location>
</feature>